<dbReference type="EMBL" id="CM042034">
    <property type="protein sequence ID" value="KAI3762786.1"/>
    <property type="molecule type" value="Genomic_DNA"/>
</dbReference>
<proteinExistence type="predicted"/>
<evidence type="ECO:0000313" key="1">
    <source>
        <dbReference type="EMBL" id="KAI3762786.1"/>
    </source>
</evidence>
<keyword evidence="2" id="KW-1185">Reference proteome</keyword>
<evidence type="ECO:0000313" key="2">
    <source>
        <dbReference type="Proteomes" id="UP001056120"/>
    </source>
</evidence>
<protein>
    <submittedName>
        <fullName evidence="1">Uncharacterized protein</fullName>
    </submittedName>
</protein>
<accession>A0ACB9EVR7</accession>
<dbReference type="Proteomes" id="UP001056120">
    <property type="component" value="Linkage Group LG17"/>
</dbReference>
<reference evidence="2" key="1">
    <citation type="journal article" date="2022" name="Mol. Ecol. Resour.">
        <title>The genomes of chicory, endive, great burdock and yacon provide insights into Asteraceae palaeo-polyploidization history and plant inulin production.</title>
        <authorList>
            <person name="Fan W."/>
            <person name="Wang S."/>
            <person name="Wang H."/>
            <person name="Wang A."/>
            <person name="Jiang F."/>
            <person name="Liu H."/>
            <person name="Zhao H."/>
            <person name="Xu D."/>
            <person name="Zhang Y."/>
        </authorList>
    </citation>
    <scope>NUCLEOTIDE SEQUENCE [LARGE SCALE GENOMIC DNA]</scope>
    <source>
        <strain evidence="2">cv. Yunnan</strain>
    </source>
</reference>
<reference evidence="1 2" key="2">
    <citation type="journal article" date="2022" name="Mol. Ecol. Resour.">
        <title>The genomes of chicory, endive, great burdock and yacon provide insights into Asteraceae paleo-polyploidization history and plant inulin production.</title>
        <authorList>
            <person name="Fan W."/>
            <person name="Wang S."/>
            <person name="Wang H."/>
            <person name="Wang A."/>
            <person name="Jiang F."/>
            <person name="Liu H."/>
            <person name="Zhao H."/>
            <person name="Xu D."/>
            <person name="Zhang Y."/>
        </authorList>
    </citation>
    <scope>NUCLEOTIDE SEQUENCE [LARGE SCALE GENOMIC DNA]</scope>
    <source>
        <strain evidence="2">cv. Yunnan</strain>
        <tissue evidence="1">Leaves</tissue>
    </source>
</reference>
<name>A0ACB9EVR7_9ASTR</name>
<comment type="caution">
    <text evidence="1">The sequence shown here is derived from an EMBL/GenBank/DDBJ whole genome shotgun (WGS) entry which is preliminary data.</text>
</comment>
<sequence>MEKTMTMIIDESEELAAELLSLIDTIVKNDNRIASPVCWQLGEKVLMNYDVKLKPNLPHMRQDMSIALYDYSKMVNAALENEIMVAKDTIPYTTHKIKLECPETLKVCQDASRHTVSILDINSKDNEKHEKKSHTSKRNHKRNNSPWRKQVLYGDGDEELLNLNLEQWKFV</sequence>
<organism evidence="1 2">
    <name type="scientific">Smallanthus sonchifolius</name>
    <dbReference type="NCBI Taxonomy" id="185202"/>
    <lineage>
        <taxon>Eukaryota</taxon>
        <taxon>Viridiplantae</taxon>
        <taxon>Streptophyta</taxon>
        <taxon>Embryophyta</taxon>
        <taxon>Tracheophyta</taxon>
        <taxon>Spermatophyta</taxon>
        <taxon>Magnoliopsida</taxon>
        <taxon>eudicotyledons</taxon>
        <taxon>Gunneridae</taxon>
        <taxon>Pentapetalae</taxon>
        <taxon>asterids</taxon>
        <taxon>campanulids</taxon>
        <taxon>Asterales</taxon>
        <taxon>Asteraceae</taxon>
        <taxon>Asteroideae</taxon>
        <taxon>Heliantheae alliance</taxon>
        <taxon>Millerieae</taxon>
        <taxon>Smallanthus</taxon>
    </lineage>
</organism>
<gene>
    <name evidence="1" type="ORF">L1987_53227</name>
</gene>